<organism evidence="2 3">
    <name type="scientific">Denitrobaculum tricleocarpae</name>
    <dbReference type="NCBI Taxonomy" id="2591009"/>
    <lineage>
        <taxon>Bacteria</taxon>
        <taxon>Pseudomonadati</taxon>
        <taxon>Pseudomonadota</taxon>
        <taxon>Alphaproteobacteria</taxon>
        <taxon>Rhodospirillales</taxon>
        <taxon>Rhodospirillaceae</taxon>
        <taxon>Denitrobaculum</taxon>
    </lineage>
</organism>
<proteinExistence type="predicted"/>
<dbReference type="PROSITE" id="PS51257">
    <property type="entry name" value="PROKAR_LIPOPROTEIN"/>
    <property type="match status" value="1"/>
</dbReference>
<protein>
    <submittedName>
        <fullName evidence="2">Uncharacterized protein</fullName>
    </submittedName>
</protein>
<dbReference type="Proteomes" id="UP000315252">
    <property type="component" value="Unassembled WGS sequence"/>
</dbReference>
<sequence>MAVRDAILARRAAFVFSAFVMLGGCSFSEDTLWPSLSPEESEANATQAADEAASDAQTAAAQAGESAVAASSTNSGAPPILGTTVFEAPGVTPGEPTGTHVGKKIQELRGDLSRLQTRVTSHNNSLQSERARARGSAGAYHGLVGAMNTRLQVGTTPGNPIMVNQWNQAQRELEKVGDSIATLNSLSSEASSTSALAAFMLESTRATFELRGALEEDHRQLAVLEDEVNQTVVIIDRLLNELTDDVARSQNYFSGERANLTAMQVAIDNGEYIGGSLASRAFGVPAPPPQGGAAGLVGQRQPLVIIRFDRPDVAYEQALFTAVSRALERRPNSGFDLVSVAPGVGNPAQVALATNASRRNAEGVLRSLTNMGLAADRVSLSATSSPAARVSEVHVYVR</sequence>
<dbReference type="EMBL" id="VHSH01000001">
    <property type="protein sequence ID" value="TQV83293.1"/>
    <property type="molecule type" value="Genomic_DNA"/>
</dbReference>
<keyword evidence="3" id="KW-1185">Reference proteome</keyword>
<evidence type="ECO:0000313" key="3">
    <source>
        <dbReference type="Proteomes" id="UP000315252"/>
    </source>
</evidence>
<dbReference type="AlphaFoldDB" id="A0A545U1L7"/>
<feature type="compositionally biased region" description="Low complexity" evidence="1">
    <location>
        <begin position="43"/>
        <end position="72"/>
    </location>
</feature>
<gene>
    <name evidence="2" type="ORF">FKG95_01445</name>
</gene>
<reference evidence="2 3" key="1">
    <citation type="submission" date="2019-06" db="EMBL/GenBank/DDBJ databases">
        <title>Whole genome sequence for Rhodospirillaceae sp. R148.</title>
        <authorList>
            <person name="Wang G."/>
        </authorList>
    </citation>
    <scope>NUCLEOTIDE SEQUENCE [LARGE SCALE GENOMIC DNA]</scope>
    <source>
        <strain evidence="2 3">R148</strain>
    </source>
</reference>
<evidence type="ECO:0000256" key="1">
    <source>
        <dbReference type="SAM" id="MobiDB-lite"/>
    </source>
</evidence>
<accession>A0A545U1L7</accession>
<name>A0A545U1L7_9PROT</name>
<evidence type="ECO:0000313" key="2">
    <source>
        <dbReference type="EMBL" id="TQV83293.1"/>
    </source>
</evidence>
<feature type="region of interest" description="Disordered" evidence="1">
    <location>
        <begin position="33"/>
        <end position="101"/>
    </location>
</feature>
<comment type="caution">
    <text evidence="2">The sequence shown here is derived from an EMBL/GenBank/DDBJ whole genome shotgun (WGS) entry which is preliminary data.</text>
</comment>
<dbReference type="OrthoDB" id="8435006at2"/>